<evidence type="ECO:0000313" key="7">
    <source>
        <dbReference type="Proteomes" id="UP000318394"/>
    </source>
</evidence>
<evidence type="ECO:0000313" key="3">
    <source>
        <dbReference type="EMBL" id="TRB40457.1"/>
    </source>
</evidence>
<dbReference type="AlphaFoldDB" id="A0A248ZX35"/>
<evidence type="ECO:0000313" key="4">
    <source>
        <dbReference type="EMBL" id="TRB76288.1"/>
    </source>
</evidence>
<evidence type="ECO:0000259" key="1">
    <source>
        <dbReference type="PROSITE" id="PS51464"/>
    </source>
</evidence>
<dbReference type="PROSITE" id="PS51464">
    <property type="entry name" value="SIS"/>
    <property type="match status" value="1"/>
</dbReference>
<dbReference type="Proteomes" id="UP000315164">
    <property type="component" value="Unassembled WGS sequence"/>
</dbReference>
<proteinExistence type="predicted"/>
<dbReference type="EMBL" id="UGPN01000002">
    <property type="protein sequence ID" value="STY58953.1"/>
    <property type="molecule type" value="Genomic_DNA"/>
</dbReference>
<dbReference type="InterPro" id="IPR001347">
    <property type="entry name" value="SIS_dom"/>
</dbReference>
<accession>A0A248ZX35</accession>
<dbReference type="InterPro" id="IPR050099">
    <property type="entry name" value="SIS_GmhA/DiaA_subfam"/>
</dbReference>
<dbReference type="EMBL" id="VAJB01000001">
    <property type="protein sequence ID" value="TRB76288.1"/>
    <property type="molecule type" value="Genomic_DNA"/>
</dbReference>
<evidence type="ECO:0000313" key="2">
    <source>
        <dbReference type="EMBL" id="STY58953.1"/>
    </source>
</evidence>
<dbReference type="Proteomes" id="UP000254802">
    <property type="component" value="Unassembled WGS sequence"/>
</dbReference>
<dbReference type="Pfam" id="PF13580">
    <property type="entry name" value="SIS_2"/>
    <property type="match status" value="1"/>
</dbReference>
<dbReference type="EMBL" id="VAJI01000001">
    <property type="protein sequence ID" value="TRB40457.1"/>
    <property type="molecule type" value="Genomic_DNA"/>
</dbReference>
<dbReference type="CDD" id="cd05006">
    <property type="entry name" value="SIS_GmhA"/>
    <property type="match status" value="1"/>
</dbReference>
<organism evidence="4 6">
    <name type="scientific">Mannheimia haemolytica</name>
    <name type="common">Pasteurella haemolytica</name>
    <dbReference type="NCBI Taxonomy" id="75985"/>
    <lineage>
        <taxon>Bacteria</taxon>
        <taxon>Pseudomonadati</taxon>
        <taxon>Pseudomonadota</taxon>
        <taxon>Gammaproteobacteria</taxon>
        <taxon>Pasteurellales</taxon>
        <taxon>Pasteurellaceae</taxon>
        <taxon>Mannheimia</taxon>
    </lineage>
</organism>
<gene>
    <name evidence="2" type="primary">diaA</name>
    <name evidence="4" type="ORF">FEA53_00465</name>
    <name evidence="3" type="ORF">FEB89_00470</name>
    <name evidence="2" type="ORF">NCTC10638_00089</name>
</gene>
<dbReference type="KEGG" id="mhay:VK67_02700"/>
<dbReference type="GO" id="GO:0097367">
    <property type="term" value="F:carbohydrate derivative binding"/>
    <property type="evidence" value="ECO:0007669"/>
    <property type="project" value="InterPro"/>
</dbReference>
<dbReference type="Proteomes" id="UP000318394">
    <property type="component" value="Unassembled WGS sequence"/>
</dbReference>
<dbReference type="GeneID" id="67368162"/>
<name>A0A248ZX35_MANHA</name>
<keyword evidence="7" id="KW-1185">Reference proteome</keyword>
<evidence type="ECO:0000313" key="5">
    <source>
        <dbReference type="Proteomes" id="UP000254802"/>
    </source>
</evidence>
<dbReference type="KEGG" id="mhaq:WC39_02695"/>
<dbReference type="SUPFAM" id="SSF53697">
    <property type="entry name" value="SIS domain"/>
    <property type="match status" value="1"/>
</dbReference>
<dbReference type="RefSeq" id="WP_006250359.1">
    <property type="nucleotide sequence ID" value="NZ_CP011098.1"/>
</dbReference>
<reference evidence="6 7" key="2">
    <citation type="journal article" date="2019" name="Vet. Microbiol.">
        <title>Genetic characterization of susceptible and multi-drug resistant Mannheimia haemolytica isolated from high-risk stocker calves prior to and after antimicrobial metaphylaxis.</title>
        <authorList>
            <person name="Snyder E.R."/>
            <person name="Alvarez-Narvaez S."/>
            <person name="Credille B.C."/>
        </authorList>
    </citation>
    <scope>NUCLEOTIDE SEQUENCE [LARGE SCALE GENOMIC DNA]</scope>
    <source>
        <strain evidence="4 6">UGA-R5-128-1</strain>
        <strain evidence="3 7">UGA-R7-163-1</strain>
    </source>
</reference>
<dbReference type="InterPro" id="IPR046348">
    <property type="entry name" value="SIS_dom_sf"/>
</dbReference>
<protein>
    <submittedName>
        <fullName evidence="2">DnaA initiator-associating protein diaA</fullName>
    </submittedName>
    <submittedName>
        <fullName evidence="4">SIS domain-containing protein</fullName>
    </submittedName>
</protein>
<dbReference type="Gene3D" id="3.40.50.10490">
    <property type="entry name" value="Glucose-6-phosphate isomerase like protein, domain 1"/>
    <property type="match status" value="1"/>
</dbReference>
<dbReference type="GO" id="GO:1901135">
    <property type="term" value="P:carbohydrate derivative metabolic process"/>
    <property type="evidence" value="ECO:0007669"/>
    <property type="project" value="InterPro"/>
</dbReference>
<dbReference type="PANTHER" id="PTHR30390:SF6">
    <property type="entry name" value="DNAA INITIATOR-ASSOCIATING PROTEIN DIAA"/>
    <property type="match status" value="1"/>
</dbReference>
<dbReference type="InterPro" id="IPR035461">
    <property type="entry name" value="GmhA/DiaA"/>
</dbReference>
<reference evidence="2 5" key="1">
    <citation type="submission" date="2018-06" db="EMBL/GenBank/DDBJ databases">
        <authorList>
            <consortium name="Pathogen Informatics"/>
            <person name="Doyle S."/>
        </authorList>
    </citation>
    <scope>NUCLEOTIDE SEQUENCE [LARGE SCALE GENOMIC DNA]</scope>
    <source>
        <strain evidence="2 5">NCTC10638</strain>
    </source>
</reference>
<evidence type="ECO:0000313" key="6">
    <source>
        <dbReference type="Proteomes" id="UP000315164"/>
    </source>
</evidence>
<dbReference type="OrthoDB" id="9810929at2"/>
<dbReference type="STRING" id="75985.WC39_02695"/>
<feature type="domain" description="SIS" evidence="1">
    <location>
        <begin position="34"/>
        <end position="194"/>
    </location>
</feature>
<dbReference type="PANTHER" id="PTHR30390">
    <property type="entry name" value="SEDOHEPTULOSE 7-PHOSPHATE ISOMERASE / DNAA INITIATOR-ASSOCIATING FACTOR FOR REPLICATION INITIATION"/>
    <property type="match status" value="1"/>
</dbReference>
<sequence>MLNKIQDRFTESIQTQISASELLPAKLSEAANRIVACLLRGDKVIVCGHGRSYGNAELLVSHLLHRYELARPSFAAVQLQLSGVLAGVVAQDNELEAVYKKQLQAVAKEGDLFIVFSPVGNEECILQAIHTAKNQHLDLDIIALTGSNNDHTLGLLDESDIEISAPSTNQLRVIESHHFYVNLLCELIDHLLFS</sequence>